<dbReference type="InterPro" id="IPR023198">
    <property type="entry name" value="PGP-like_dom2"/>
</dbReference>
<protein>
    <submittedName>
        <fullName evidence="1">HAD family phosphatase</fullName>
    </submittedName>
</protein>
<comment type="caution">
    <text evidence="1">The sequence shown here is derived from an EMBL/GenBank/DDBJ whole genome shotgun (WGS) entry which is preliminary data.</text>
</comment>
<dbReference type="Gene3D" id="1.10.150.240">
    <property type="entry name" value="Putative phosphatase, domain 2"/>
    <property type="match status" value="1"/>
</dbReference>
<dbReference type="CDD" id="cd02603">
    <property type="entry name" value="HAD_sEH-N_like"/>
    <property type="match status" value="1"/>
</dbReference>
<dbReference type="STRING" id="1121485.GCA_000426485_01960"/>
<dbReference type="InterPro" id="IPR023214">
    <property type="entry name" value="HAD_sf"/>
</dbReference>
<dbReference type="InterPro" id="IPR036412">
    <property type="entry name" value="HAD-like_sf"/>
</dbReference>
<accession>A0A4Y8L0B5</accession>
<dbReference type="SFLD" id="SFLDS00003">
    <property type="entry name" value="Haloacid_Dehalogenase"/>
    <property type="match status" value="1"/>
</dbReference>
<dbReference type="EMBL" id="SOML01000012">
    <property type="protein sequence ID" value="TFD93727.1"/>
    <property type="molecule type" value="Genomic_DNA"/>
</dbReference>
<dbReference type="InterPro" id="IPR006439">
    <property type="entry name" value="HAD-SF_hydro_IA"/>
</dbReference>
<organism evidence="1 2">
    <name type="scientific">Dysgonomonas capnocytophagoides</name>
    <dbReference type="NCBI Taxonomy" id="45254"/>
    <lineage>
        <taxon>Bacteria</taxon>
        <taxon>Pseudomonadati</taxon>
        <taxon>Bacteroidota</taxon>
        <taxon>Bacteroidia</taxon>
        <taxon>Bacteroidales</taxon>
        <taxon>Dysgonomonadaceae</taxon>
        <taxon>Dysgonomonas</taxon>
    </lineage>
</organism>
<dbReference type="SFLD" id="SFLDG01129">
    <property type="entry name" value="C1.5:_HAD__Beta-PGM__Phosphata"/>
    <property type="match status" value="1"/>
</dbReference>
<keyword evidence="2" id="KW-1185">Reference proteome</keyword>
<dbReference type="RefSeq" id="WP_134437238.1">
    <property type="nucleotide sequence ID" value="NZ_SOML01000012.1"/>
</dbReference>
<dbReference type="Proteomes" id="UP000297861">
    <property type="component" value="Unassembled WGS sequence"/>
</dbReference>
<dbReference type="PANTHER" id="PTHR43611:SF3">
    <property type="entry name" value="FLAVIN MONONUCLEOTIDE HYDROLASE 1, CHLOROPLATIC"/>
    <property type="match status" value="1"/>
</dbReference>
<dbReference type="PANTHER" id="PTHR43611">
    <property type="entry name" value="ALPHA-D-GLUCOSE 1-PHOSPHATE PHOSPHATASE"/>
    <property type="match status" value="1"/>
</dbReference>
<evidence type="ECO:0000313" key="1">
    <source>
        <dbReference type="EMBL" id="TFD93727.1"/>
    </source>
</evidence>
<sequence length="205" mass="23237">MGNLTGIKNLLFDFGGVIVNINKDNAVNRFKEIGVDNIEEYLGEFRQKGIFLEIEEGKISKEEFYIELRKLAGKDISEEDIDSGWLAFLDGIPQYKLDLLKELRKVYKVYLLSNTNPIIMDWAHSASFCATGETLSDFFDIAFMSYKIGHTKPSKESFDAVIAAGINPSETLFLDDGQSNLDAAEKFGFKTYLVDQTEDLRKVFE</sequence>
<dbReference type="Pfam" id="PF00702">
    <property type="entry name" value="Hydrolase"/>
    <property type="match status" value="1"/>
</dbReference>
<reference evidence="1 2" key="1">
    <citation type="submission" date="2019-03" db="EMBL/GenBank/DDBJ databases">
        <title>San Antonio Military Medical Center submission to MRSN (WRAIR), pending publication.</title>
        <authorList>
            <person name="Blyth D.M."/>
            <person name="Mccarthy S.L."/>
            <person name="Schall S.E."/>
            <person name="Stam J.A."/>
            <person name="Ong A.C."/>
            <person name="Mcgann P.T."/>
        </authorList>
    </citation>
    <scope>NUCLEOTIDE SEQUENCE [LARGE SCALE GENOMIC DNA]</scope>
    <source>
        <strain evidence="1 2">MRSN571793</strain>
    </source>
</reference>
<evidence type="ECO:0000313" key="2">
    <source>
        <dbReference type="Proteomes" id="UP000297861"/>
    </source>
</evidence>
<dbReference type="NCBIfam" id="TIGR01509">
    <property type="entry name" value="HAD-SF-IA-v3"/>
    <property type="match status" value="1"/>
</dbReference>
<gene>
    <name evidence="1" type="ORF">E2605_16360</name>
</gene>
<proteinExistence type="predicted"/>
<dbReference type="OrthoDB" id="9797415at2"/>
<dbReference type="AlphaFoldDB" id="A0A4Y8L0B5"/>
<name>A0A4Y8L0B5_9BACT</name>
<dbReference type="Gene3D" id="3.40.50.1000">
    <property type="entry name" value="HAD superfamily/HAD-like"/>
    <property type="match status" value="1"/>
</dbReference>
<dbReference type="SUPFAM" id="SSF56784">
    <property type="entry name" value="HAD-like"/>
    <property type="match status" value="1"/>
</dbReference>